<dbReference type="PANTHER" id="PTHR42924">
    <property type="entry name" value="EXONUCLEASE"/>
    <property type="match status" value="1"/>
</dbReference>
<evidence type="ECO:0000313" key="2">
    <source>
        <dbReference type="EMBL" id="GES19604.1"/>
    </source>
</evidence>
<dbReference type="InterPro" id="IPR016195">
    <property type="entry name" value="Pol/histidinol_Pase-like"/>
</dbReference>
<dbReference type="InterPro" id="IPR004013">
    <property type="entry name" value="PHP_dom"/>
</dbReference>
<dbReference type="GO" id="GO:0035312">
    <property type="term" value="F:5'-3' DNA exonuclease activity"/>
    <property type="evidence" value="ECO:0007669"/>
    <property type="project" value="TreeGrafter"/>
</dbReference>
<dbReference type="Gene3D" id="3.20.20.140">
    <property type="entry name" value="Metal-dependent hydrolases"/>
    <property type="match status" value="1"/>
</dbReference>
<organism evidence="2 3">
    <name type="scientific">Acrocarpospora pleiomorpha</name>
    <dbReference type="NCBI Taxonomy" id="90975"/>
    <lineage>
        <taxon>Bacteria</taxon>
        <taxon>Bacillati</taxon>
        <taxon>Actinomycetota</taxon>
        <taxon>Actinomycetes</taxon>
        <taxon>Streptosporangiales</taxon>
        <taxon>Streptosporangiaceae</taxon>
        <taxon>Acrocarpospora</taxon>
    </lineage>
</organism>
<gene>
    <name evidence="2" type="ORF">Aple_025000</name>
</gene>
<dbReference type="InterPro" id="IPR003141">
    <property type="entry name" value="Pol/His_phosphatase_N"/>
</dbReference>
<dbReference type="EMBL" id="BLAF01000012">
    <property type="protein sequence ID" value="GES19604.1"/>
    <property type="molecule type" value="Genomic_DNA"/>
</dbReference>
<feature type="domain" description="Polymerase/histidinol phosphatase N-terminal" evidence="1">
    <location>
        <begin position="42"/>
        <end position="109"/>
    </location>
</feature>
<dbReference type="Pfam" id="PF02811">
    <property type="entry name" value="PHP"/>
    <property type="match status" value="1"/>
</dbReference>
<dbReference type="Pfam" id="PF13263">
    <property type="entry name" value="PHP_C"/>
    <property type="match status" value="1"/>
</dbReference>
<evidence type="ECO:0000259" key="1">
    <source>
        <dbReference type="SMART" id="SM00481"/>
    </source>
</evidence>
<dbReference type="PANTHER" id="PTHR42924:SF3">
    <property type="entry name" value="POLYMERASE_HISTIDINOL PHOSPHATASE N-TERMINAL DOMAIN-CONTAINING PROTEIN"/>
    <property type="match status" value="1"/>
</dbReference>
<dbReference type="SUPFAM" id="SSF89550">
    <property type="entry name" value="PHP domain-like"/>
    <property type="match status" value="1"/>
</dbReference>
<dbReference type="Proteomes" id="UP000377595">
    <property type="component" value="Unassembled WGS sequence"/>
</dbReference>
<evidence type="ECO:0000313" key="3">
    <source>
        <dbReference type="Proteomes" id="UP000377595"/>
    </source>
</evidence>
<dbReference type="SMART" id="SM00481">
    <property type="entry name" value="POLIIIAc"/>
    <property type="match status" value="1"/>
</dbReference>
<proteinExistence type="predicted"/>
<keyword evidence="3" id="KW-1185">Reference proteome</keyword>
<sequence>MAQAEPRPPPNRAKSTICYVNDETGSAPGDDTTLAAAGIGRADLHMHTNLGDGWISPARLVQTAILRQLTLIAVTDHDHVEGARRVEELLSEQNCTVRMITGVEVSTRHGHLLGLFVKKAPRPLRPVQESIDAIKEQGGLVVVPHPLGMLVPSLSRRRIDSLLAAGYEIDAIETYNPSPANSAQRAAVRSANKDWGLAEIGASDAHFWQHIGAAYTRFPGTAPDDLRRAIIDRTTRAGGQDQRPARLNPAVYAAQCAWSWFVDPPRRMIRRRRESRVENRAHEG</sequence>
<comment type="caution">
    <text evidence="2">The sequence shown here is derived from an EMBL/GenBank/DDBJ whole genome shotgun (WGS) entry which is preliminary data.</text>
</comment>
<dbReference type="InterPro" id="IPR052018">
    <property type="entry name" value="PHP_domain"/>
</dbReference>
<name>A0A5M3XEB3_9ACTN</name>
<dbReference type="GO" id="GO:0004534">
    <property type="term" value="F:5'-3' RNA exonuclease activity"/>
    <property type="evidence" value="ECO:0007669"/>
    <property type="project" value="TreeGrafter"/>
</dbReference>
<protein>
    <recommendedName>
        <fullName evidence="1">Polymerase/histidinol phosphatase N-terminal domain-containing protein</fullName>
    </recommendedName>
</protein>
<dbReference type="OrthoDB" id="9804333at2"/>
<reference evidence="2 3" key="1">
    <citation type="submission" date="2019-10" db="EMBL/GenBank/DDBJ databases">
        <title>Whole genome shotgun sequence of Acrocarpospora pleiomorpha NBRC 16267.</title>
        <authorList>
            <person name="Ichikawa N."/>
            <person name="Kimura A."/>
            <person name="Kitahashi Y."/>
            <person name="Komaki H."/>
            <person name="Oguchi A."/>
        </authorList>
    </citation>
    <scope>NUCLEOTIDE SEQUENCE [LARGE SCALE GENOMIC DNA]</scope>
    <source>
        <strain evidence="2 3">NBRC 16267</strain>
    </source>
</reference>
<accession>A0A5M3XEB3</accession>
<dbReference type="AlphaFoldDB" id="A0A5M3XEB3"/>